<keyword evidence="3" id="KW-1185">Reference proteome</keyword>
<comment type="caution">
    <text evidence="2">The sequence shown here is derived from an EMBL/GenBank/DDBJ whole genome shotgun (WGS) entry which is preliminary data.</text>
</comment>
<name>A0AAE1NK89_9EUCA</name>
<dbReference type="EMBL" id="JAWZYT010005097">
    <property type="protein sequence ID" value="KAK4291609.1"/>
    <property type="molecule type" value="Genomic_DNA"/>
</dbReference>
<feature type="compositionally biased region" description="Basic and acidic residues" evidence="1">
    <location>
        <begin position="85"/>
        <end position="103"/>
    </location>
</feature>
<reference evidence="2" key="1">
    <citation type="submission" date="2023-11" db="EMBL/GenBank/DDBJ databases">
        <title>Genome assemblies of two species of porcelain crab, Petrolisthes cinctipes and Petrolisthes manimaculis (Anomura: Porcellanidae).</title>
        <authorList>
            <person name="Angst P."/>
        </authorList>
    </citation>
    <scope>NUCLEOTIDE SEQUENCE</scope>
    <source>
        <strain evidence="2">PB745_02</strain>
        <tissue evidence="2">Gill</tissue>
    </source>
</reference>
<feature type="region of interest" description="Disordered" evidence="1">
    <location>
        <begin position="1"/>
        <end position="22"/>
    </location>
</feature>
<dbReference type="Proteomes" id="UP001292094">
    <property type="component" value="Unassembled WGS sequence"/>
</dbReference>
<evidence type="ECO:0000313" key="3">
    <source>
        <dbReference type="Proteomes" id="UP001292094"/>
    </source>
</evidence>
<feature type="region of interest" description="Disordered" evidence="1">
    <location>
        <begin position="62"/>
        <end position="116"/>
    </location>
</feature>
<organism evidence="2 3">
    <name type="scientific">Petrolisthes manimaculis</name>
    <dbReference type="NCBI Taxonomy" id="1843537"/>
    <lineage>
        <taxon>Eukaryota</taxon>
        <taxon>Metazoa</taxon>
        <taxon>Ecdysozoa</taxon>
        <taxon>Arthropoda</taxon>
        <taxon>Crustacea</taxon>
        <taxon>Multicrustacea</taxon>
        <taxon>Malacostraca</taxon>
        <taxon>Eumalacostraca</taxon>
        <taxon>Eucarida</taxon>
        <taxon>Decapoda</taxon>
        <taxon>Pleocyemata</taxon>
        <taxon>Anomura</taxon>
        <taxon>Galatheoidea</taxon>
        <taxon>Porcellanidae</taxon>
        <taxon>Petrolisthes</taxon>
    </lineage>
</organism>
<protein>
    <submittedName>
        <fullName evidence="2">Uncharacterized protein</fullName>
    </submittedName>
</protein>
<evidence type="ECO:0000313" key="2">
    <source>
        <dbReference type="EMBL" id="KAK4291609.1"/>
    </source>
</evidence>
<dbReference type="AlphaFoldDB" id="A0AAE1NK89"/>
<gene>
    <name evidence="2" type="ORF">Pmani_035573</name>
</gene>
<evidence type="ECO:0000256" key="1">
    <source>
        <dbReference type="SAM" id="MobiDB-lite"/>
    </source>
</evidence>
<sequence>MPSHTKLHTKYIIPSPHRHNHDSDPRLLLHCKAGQCSPTTMIQANWLWRAWWSVERTETRANTYTHHHPQPDTEAAELTQLRRAASSERERLTHTESPREGESGHCLLAWHHPAPG</sequence>
<proteinExistence type="predicted"/>
<accession>A0AAE1NK89</accession>